<dbReference type="AlphaFoldDB" id="A0A9P4TRF9"/>
<gene>
    <name evidence="1" type="ORF">CC78DRAFT_199766</name>
</gene>
<reference evidence="2" key="1">
    <citation type="journal article" date="2020" name="Stud. Mycol.">
        <title>101 Dothideomycetes genomes: A test case for predicting lifestyles and emergence of pathogens.</title>
        <authorList>
            <person name="Haridas S."/>
            <person name="Albert R."/>
            <person name="Binder M."/>
            <person name="Bloem J."/>
            <person name="LaButti K."/>
            <person name="Salamov A."/>
            <person name="Andreopoulos B."/>
            <person name="Baker S."/>
            <person name="Barry K."/>
            <person name="Bills G."/>
            <person name="Bluhm B."/>
            <person name="Cannon C."/>
            <person name="Castanera R."/>
            <person name="Culley D."/>
            <person name="Daum C."/>
            <person name="Ezra D."/>
            <person name="Gonzalez J."/>
            <person name="Henrissat B."/>
            <person name="Kuo A."/>
            <person name="Liang C."/>
            <person name="Lipzen A."/>
            <person name="Lutzoni F."/>
            <person name="Magnuson J."/>
            <person name="Mondo S."/>
            <person name="Nolan M."/>
            <person name="Ohm R."/>
            <person name="Pangilinan J."/>
            <person name="Park H.-J."/>
            <person name="Ramirez L."/>
            <person name="Alfaro M."/>
            <person name="Sun H."/>
            <person name="Tritt A."/>
            <person name="Yoshinaga Y."/>
            <person name="Zwiers L.-H."/>
            <person name="Turgeon B."/>
            <person name="Goodwin S."/>
            <person name="Spatafora J."/>
            <person name="Crous P."/>
            <person name="Grigoriev I."/>
        </authorList>
    </citation>
    <scope>NUCLEOTIDE SEQUENCE [LARGE SCALE GENOMIC DNA]</scope>
    <source>
        <strain evidence="2">CBS 304.66</strain>
    </source>
</reference>
<sequence>MLVICPAQTLLVATVLHSDVDLSLNEFKVASSLETVSWPHYTHITQIKPPAFQVPYSYTQTNLCTKFSHPTIYLVMRLLPCNVRDSLYAGNFLFGAEAGRPRSCK</sequence>
<dbReference type="EMBL" id="ML986580">
    <property type="protein sequence ID" value="KAF2270325.1"/>
    <property type="molecule type" value="Genomic_DNA"/>
</dbReference>
<organism evidence="1 2">
    <name type="scientific">Lojkania enalia</name>
    <dbReference type="NCBI Taxonomy" id="147567"/>
    <lineage>
        <taxon>Eukaryota</taxon>
        <taxon>Fungi</taxon>
        <taxon>Dikarya</taxon>
        <taxon>Ascomycota</taxon>
        <taxon>Pezizomycotina</taxon>
        <taxon>Dothideomycetes</taxon>
        <taxon>Pleosporomycetidae</taxon>
        <taxon>Pleosporales</taxon>
        <taxon>Pleosporales incertae sedis</taxon>
        <taxon>Lojkania</taxon>
    </lineage>
</organism>
<proteinExistence type="predicted"/>
<comment type="caution">
    <text evidence="1">The sequence shown here is derived from an EMBL/GenBank/DDBJ whole genome shotgun (WGS) entry which is preliminary data.</text>
</comment>
<keyword evidence="2" id="KW-1185">Reference proteome</keyword>
<name>A0A9P4TRF9_9PLEO</name>
<protein>
    <submittedName>
        <fullName evidence="1">Uncharacterized protein</fullName>
    </submittedName>
</protein>
<evidence type="ECO:0000313" key="2">
    <source>
        <dbReference type="Proteomes" id="UP000800093"/>
    </source>
</evidence>
<accession>A0A9P4TRF9</accession>
<dbReference type="Proteomes" id="UP000800093">
    <property type="component" value="Unassembled WGS sequence"/>
</dbReference>
<evidence type="ECO:0000313" key="1">
    <source>
        <dbReference type="EMBL" id="KAF2270325.1"/>
    </source>
</evidence>